<dbReference type="AlphaFoldDB" id="A0A6P7LXY0"/>
<reference evidence="3 4" key="1">
    <citation type="submission" date="2025-04" db="UniProtKB">
        <authorList>
            <consortium name="RefSeq"/>
        </authorList>
    </citation>
    <scope>IDENTIFICATION</scope>
</reference>
<proteinExistence type="predicted"/>
<evidence type="ECO:0000313" key="3">
    <source>
        <dbReference type="RefSeq" id="XP_028998771.1"/>
    </source>
</evidence>
<dbReference type="InterPro" id="IPR012337">
    <property type="entry name" value="RNaseH-like_sf"/>
</dbReference>
<dbReference type="OrthoDB" id="8962491at2759"/>
<dbReference type="SUPFAM" id="SSF53098">
    <property type="entry name" value="Ribonuclease H-like"/>
    <property type="match status" value="1"/>
</dbReference>
<keyword evidence="2" id="KW-1185">Reference proteome</keyword>
<dbReference type="PANTHER" id="PTHR45749">
    <property type="match status" value="1"/>
</dbReference>
<sequence length="885" mass="101016">MAALHRDEYRPKHWDMMEGDADPGFTDPVDYKVEVKEEELDPYLMDPGQLIVRIKEDQNYGFTDQHQYRHEEKLDPDFVDQHHCIRGVKQENLDSDVMDCGQNVLNQHHFKSDVKEETQDLDISGQNGGINEQNQNHHNGGINEQNQNHHNGGINEQNQNHHNGGINEQNQDHRSCDPAGPTDQQVEESYISQLKRFSKLDFKSKQKLISDGRPTPELKGLFQTTGQKTTRSFQMDWYTRKDWLCGCAATNRLYCFPCLLFSTCDNVWTNTGYCDIKNLPRSLSKHERSTAHIQNQITLKTFGVPRISVALNEQRRLNVSVHNAKVKENRALLRSLIDAACFLAQQRLPFGRNSSSDAGNFVELLHAFAAKDEQLARHLETSTVFSGLSDKIQDHLIEALGDLIRNDIKQEINAAKFVAVEVDETNKVQISAILRYVVLKSDACEVKEAFLGFTDVSDRRAPAVAAFVLGVLEEYKCVEKLVAQTYDGAVVMTAELDAVQARVREKAPEAMFTHCYAHNLNLVLMQSANCLPASRAFFQSVEGLGTFFSQSTKRTSLLDQVMKRRLPSAAATGWSTNSRWLQIISTYLSDLRAVFHDIGENPDSWDNDTLMMAAGYEQWLSKTSTCFLIMAYEGIFIETDALFKVLQNKVMDIEFCCARIQETVGVIEGMRQEFDTFYEQFEQKCSTLGLTQSGSKRSVRDERRRMFSNILNNVIAQMRARFDHFTELSFLDLLDWTKFHKISQNVDDKLQCLSKYARFFDFVRLKADLIGLYSSQIVRKACKSPGQLLGFLAQKDLLQTVPEATKFLQLALTVPATTATVEMSTLKRVKAYSRNRTDPGQLSSLPIISIEAERLLKLKENKEDFYNKVTELFVEKDKRMDFIYK</sequence>
<gene>
    <name evidence="3 4" type="primary">LOC114851234</name>
</gene>
<protein>
    <submittedName>
        <fullName evidence="3 4">Zinc finger MYM-type protein 1-like isoform X1</fullName>
    </submittedName>
</protein>
<dbReference type="Proteomes" id="UP000515150">
    <property type="component" value="Chromosome 2"/>
</dbReference>
<evidence type="ECO:0000313" key="4">
    <source>
        <dbReference type="RefSeq" id="XP_028998772.1"/>
    </source>
</evidence>
<feature type="region of interest" description="Disordered" evidence="1">
    <location>
        <begin position="126"/>
        <end position="183"/>
    </location>
</feature>
<dbReference type="GeneID" id="114851234"/>
<dbReference type="PANTHER" id="PTHR45749:SF28">
    <property type="entry name" value="ZINC FINGER MYM-TYPE PROTEIN 1-LIKE-RELATED"/>
    <property type="match status" value="1"/>
</dbReference>
<accession>A0A6P7LXY0</accession>
<dbReference type="KEGG" id="bspl:114851234"/>
<name>A0A6P7LXY0_BETSP</name>
<dbReference type="RefSeq" id="XP_028998772.1">
    <property type="nucleotide sequence ID" value="XM_029142939.3"/>
</dbReference>
<evidence type="ECO:0000313" key="2">
    <source>
        <dbReference type="Proteomes" id="UP000515150"/>
    </source>
</evidence>
<organism evidence="2 4">
    <name type="scientific">Betta splendens</name>
    <name type="common">Siamese fighting fish</name>
    <dbReference type="NCBI Taxonomy" id="158456"/>
    <lineage>
        <taxon>Eukaryota</taxon>
        <taxon>Metazoa</taxon>
        <taxon>Chordata</taxon>
        <taxon>Craniata</taxon>
        <taxon>Vertebrata</taxon>
        <taxon>Euteleostomi</taxon>
        <taxon>Actinopterygii</taxon>
        <taxon>Neopterygii</taxon>
        <taxon>Teleostei</taxon>
        <taxon>Neoteleostei</taxon>
        <taxon>Acanthomorphata</taxon>
        <taxon>Anabantaria</taxon>
        <taxon>Anabantiformes</taxon>
        <taxon>Anabantoidei</taxon>
        <taxon>Osphronemidae</taxon>
        <taxon>Betta</taxon>
    </lineage>
</organism>
<dbReference type="RefSeq" id="XP_028998771.1">
    <property type="nucleotide sequence ID" value="XM_029142938.3"/>
</dbReference>
<feature type="compositionally biased region" description="Low complexity" evidence="1">
    <location>
        <begin position="129"/>
        <end position="169"/>
    </location>
</feature>
<evidence type="ECO:0000256" key="1">
    <source>
        <dbReference type="SAM" id="MobiDB-lite"/>
    </source>
</evidence>